<proteinExistence type="inferred from homology"/>
<dbReference type="InterPro" id="IPR013324">
    <property type="entry name" value="RNA_pol_sigma_r3/r4-like"/>
</dbReference>
<protein>
    <submittedName>
        <fullName evidence="7">RNA polymerase sigma-70 factor, ECF subfamily</fullName>
    </submittedName>
</protein>
<evidence type="ECO:0000259" key="5">
    <source>
        <dbReference type="Pfam" id="PF04542"/>
    </source>
</evidence>
<dbReference type="PANTHER" id="PTHR43133">
    <property type="entry name" value="RNA POLYMERASE ECF-TYPE SIGMA FACTO"/>
    <property type="match status" value="1"/>
</dbReference>
<dbReference type="InterPro" id="IPR014284">
    <property type="entry name" value="RNA_pol_sigma-70_dom"/>
</dbReference>
<comment type="similarity">
    <text evidence="1">Belongs to the sigma-70 factor family. ECF subfamily.</text>
</comment>
<dbReference type="Gene3D" id="1.10.1740.10">
    <property type="match status" value="1"/>
</dbReference>
<dbReference type="Pfam" id="PF04542">
    <property type="entry name" value="Sigma70_r2"/>
    <property type="match status" value="1"/>
</dbReference>
<organism evidence="7 8">
    <name type="scientific">Pedobacter africanus</name>
    <dbReference type="NCBI Taxonomy" id="151894"/>
    <lineage>
        <taxon>Bacteria</taxon>
        <taxon>Pseudomonadati</taxon>
        <taxon>Bacteroidota</taxon>
        <taxon>Sphingobacteriia</taxon>
        <taxon>Sphingobacteriales</taxon>
        <taxon>Sphingobacteriaceae</taxon>
        <taxon>Pedobacter</taxon>
    </lineage>
</organism>
<gene>
    <name evidence="7" type="ORF">SAMN04488524_1597</name>
</gene>
<dbReference type="InterPro" id="IPR013325">
    <property type="entry name" value="RNA_pol_sigma_r2"/>
</dbReference>
<dbReference type="EMBL" id="FWXT01000001">
    <property type="protein sequence ID" value="SMC62997.1"/>
    <property type="molecule type" value="Genomic_DNA"/>
</dbReference>
<keyword evidence="3" id="KW-0731">Sigma factor</keyword>
<evidence type="ECO:0000313" key="8">
    <source>
        <dbReference type="Proteomes" id="UP000192756"/>
    </source>
</evidence>
<dbReference type="InterPro" id="IPR039425">
    <property type="entry name" value="RNA_pol_sigma-70-like"/>
</dbReference>
<dbReference type="GO" id="GO:0016987">
    <property type="term" value="F:sigma factor activity"/>
    <property type="evidence" value="ECO:0007669"/>
    <property type="project" value="UniProtKB-KW"/>
</dbReference>
<dbReference type="Gene3D" id="1.10.10.10">
    <property type="entry name" value="Winged helix-like DNA-binding domain superfamily/Winged helix DNA-binding domain"/>
    <property type="match status" value="1"/>
</dbReference>
<dbReference type="InterPro" id="IPR013249">
    <property type="entry name" value="RNA_pol_sigma70_r4_t2"/>
</dbReference>
<dbReference type="InterPro" id="IPR007627">
    <property type="entry name" value="RNA_pol_sigma70_r2"/>
</dbReference>
<keyword evidence="2" id="KW-0805">Transcription regulation</keyword>
<dbReference type="InterPro" id="IPR014327">
    <property type="entry name" value="RNA_pol_sigma70_bacteroid"/>
</dbReference>
<dbReference type="Pfam" id="PF08281">
    <property type="entry name" value="Sigma70_r4_2"/>
    <property type="match status" value="1"/>
</dbReference>
<dbReference type="PANTHER" id="PTHR43133:SF46">
    <property type="entry name" value="RNA POLYMERASE SIGMA-70 FACTOR ECF SUBFAMILY"/>
    <property type="match status" value="1"/>
</dbReference>
<dbReference type="AlphaFoldDB" id="A0A1W2AQM0"/>
<dbReference type="CDD" id="cd06171">
    <property type="entry name" value="Sigma70_r4"/>
    <property type="match status" value="1"/>
</dbReference>
<dbReference type="OrthoDB" id="659569at2"/>
<keyword evidence="4" id="KW-0804">Transcription</keyword>
<dbReference type="NCBIfam" id="TIGR02937">
    <property type="entry name" value="sigma70-ECF"/>
    <property type="match status" value="1"/>
</dbReference>
<evidence type="ECO:0000256" key="1">
    <source>
        <dbReference type="ARBA" id="ARBA00010641"/>
    </source>
</evidence>
<dbReference type="GO" id="GO:0006352">
    <property type="term" value="P:DNA-templated transcription initiation"/>
    <property type="evidence" value="ECO:0007669"/>
    <property type="project" value="InterPro"/>
</dbReference>
<evidence type="ECO:0000313" key="7">
    <source>
        <dbReference type="EMBL" id="SMC62997.1"/>
    </source>
</evidence>
<dbReference type="SUPFAM" id="SSF88659">
    <property type="entry name" value="Sigma3 and sigma4 domains of RNA polymerase sigma factors"/>
    <property type="match status" value="1"/>
</dbReference>
<dbReference type="SUPFAM" id="SSF88946">
    <property type="entry name" value="Sigma2 domain of RNA polymerase sigma factors"/>
    <property type="match status" value="1"/>
</dbReference>
<evidence type="ECO:0000259" key="6">
    <source>
        <dbReference type="Pfam" id="PF08281"/>
    </source>
</evidence>
<feature type="domain" description="RNA polymerase sigma-70 region 2" evidence="5">
    <location>
        <begin position="28"/>
        <end position="93"/>
    </location>
</feature>
<evidence type="ECO:0000256" key="2">
    <source>
        <dbReference type="ARBA" id="ARBA00023015"/>
    </source>
</evidence>
<sequence>MHSLSNLDDFELMTLLKADHELAFAEIFRRFDSLLYIYAYKKLQNTEEAKDVVQEVFVQLWNARKDFVLKTTLPGYLYKAVLNKILNIIARKQSETKYIASLQHAINSDMVSADFLIREKDIRALIEKEIAALPKKMREVFELRKNHYLSNKEIALQLNISEQTVETHMKRALKILRNKLGVLIYLCYLL</sequence>
<dbReference type="NCBIfam" id="TIGR02985">
    <property type="entry name" value="Sig70_bacteroi1"/>
    <property type="match status" value="1"/>
</dbReference>
<dbReference type="GO" id="GO:0003677">
    <property type="term" value="F:DNA binding"/>
    <property type="evidence" value="ECO:0007669"/>
    <property type="project" value="InterPro"/>
</dbReference>
<dbReference type="RefSeq" id="WP_084237805.1">
    <property type="nucleotide sequence ID" value="NZ_FWXT01000001.1"/>
</dbReference>
<reference evidence="8" key="1">
    <citation type="submission" date="2017-04" db="EMBL/GenBank/DDBJ databases">
        <authorList>
            <person name="Varghese N."/>
            <person name="Submissions S."/>
        </authorList>
    </citation>
    <scope>NUCLEOTIDE SEQUENCE [LARGE SCALE GENOMIC DNA]</scope>
    <source>
        <strain evidence="8">DSM 12126</strain>
    </source>
</reference>
<evidence type="ECO:0000256" key="3">
    <source>
        <dbReference type="ARBA" id="ARBA00023082"/>
    </source>
</evidence>
<dbReference type="Proteomes" id="UP000192756">
    <property type="component" value="Unassembled WGS sequence"/>
</dbReference>
<dbReference type="STRING" id="151894.SAMN04488524_1597"/>
<evidence type="ECO:0000256" key="4">
    <source>
        <dbReference type="ARBA" id="ARBA00023163"/>
    </source>
</evidence>
<feature type="domain" description="RNA polymerase sigma factor 70 region 4 type 2" evidence="6">
    <location>
        <begin position="125"/>
        <end position="175"/>
    </location>
</feature>
<keyword evidence="8" id="KW-1185">Reference proteome</keyword>
<name>A0A1W2AQM0_9SPHI</name>
<accession>A0A1W2AQM0</accession>
<dbReference type="InterPro" id="IPR036388">
    <property type="entry name" value="WH-like_DNA-bd_sf"/>
</dbReference>